<dbReference type="Proteomes" id="UP000253490">
    <property type="component" value="Unassembled WGS sequence"/>
</dbReference>
<dbReference type="InterPro" id="IPR000914">
    <property type="entry name" value="SBP_5_dom"/>
</dbReference>
<evidence type="ECO:0000256" key="3">
    <source>
        <dbReference type="ARBA" id="ARBA00022729"/>
    </source>
</evidence>
<proteinExistence type="inferred from homology"/>
<evidence type="ECO:0000259" key="4">
    <source>
        <dbReference type="Pfam" id="PF00496"/>
    </source>
</evidence>
<accession>A0A366I4X5</accession>
<name>A0A366I4X5_9FIRM</name>
<dbReference type="CDD" id="cd08518">
    <property type="entry name" value="PBP2_NikA_DppA_OppA_like_19"/>
    <property type="match status" value="1"/>
</dbReference>
<sequence>MKKGLISVILITIMVLSLLVGCSSQQTNAKKDENNEKEVKKDSIVMAIGSEPDGGFDPVIGWGRYGSPLIQSTLVETNADMKIVGDLAKDYTVSEDGLTLTFNLRDDAYFTDGEQVTANDVVFTYESSKTSNSIVDFTVLDKISAKDDFTVEMKLKKPESTFIYSIAKTGIVPEHAYSKTYGDNPIGSGPFKFVQWDKGQQLVLEANEDYYGTVPEMKKVTVLFMTEDTALVAAKAGQLDVAMTVPSLATDEIKGMTIYKAATIDNRGLTLPVVPAEGKKTEGGYPIGNNVTSDIAIRKALSYGINREKLVDEVLNGYGTPAYTESDGMPWFNEESKIKYDVEKAKKILEEAGWVDKDNDGIREKGDQKAEFNLIYSSGDSVRQGLALAATAQAKELGISIIVEGMSWDEIDKRMYEDAVLMGWGDQNPMETYLLYHSSNKGQPNYYNPENFDNPIVDKYLEEALKTSDQEKANELWKKVQWDGKTGTSALGEAPWVWLVNVDHLYYIREGLDVGEQKIHPHGHAWPLVANLRDWKWTE</sequence>
<evidence type="ECO:0000313" key="5">
    <source>
        <dbReference type="EMBL" id="RBP63289.1"/>
    </source>
</evidence>
<comment type="caution">
    <text evidence="5">The sequence shown here is derived from an EMBL/GenBank/DDBJ whole genome shotgun (WGS) entry which is preliminary data.</text>
</comment>
<evidence type="ECO:0000313" key="6">
    <source>
        <dbReference type="Proteomes" id="UP000253490"/>
    </source>
</evidence>
<organism evidence="5 6">
    <name type="scientific">Alkalibaculum bacchi</name>
    <dbReference type="NCBI Taxonomy" id="645887"/>
    <lineage>
        <taxon>Bacteria</taxon>
        <taxon>Bacillati</taxon>
        <taxon>Bacillota</taxon>
        <taxon>Clostridia</taxon>
        <taxon>Eubacteriales</taxon>
        <taxon>Eubacteriaceae</taxon>
        <taxon>Alkalibaculum</taxon>
    </lineage>
</organism>
<dbReference type="GO" id="GO:0043190">
    <property type="term" value="C:ATP-binding cassette (ABC) transporter complex"/>
    <property type="evidence" value="ECO:0007669"/>
    <property type="project" value="InterPro"/>
</dbReference>
<evidence type="ECO:0000256" key="1">
    <source>
        <dbReference type="ARBA" id="ARBA00005695"/>
    </source>
</evidence>
<comment type="similarity">
    <text evidence="1">Belongs to the bacterial solute-binding protein 5 family.</text>
</comment>
<evidence type="ECO:0000256" key="2">
    <source>
        <dbReference type="ARBA" id="ARBA00022448"/>
    </source>
</evidence>
<dbReference type="EMBL" id="QNRX01000010">
    <property type="protein sequence ID" value="RBP63289.1"/>
    <property type="molecule type" value="Genomic_DNA"/>
</dbReference>
<dbReference type="SUPFAM" id="SSF53850">
    <property type="entry name" value="Periplasmic binding protein-like II"/>
    <property type="match status" value="1"/>
</dbReference>
<dbReference type="GO" id="GO:1904680">
    <property type="term" value="F:peptide transmembrane transporter activity"/>
    <property type="evidence" value="ECO:0007669"/>
    <property type="project" value="TreeGrafter"/>
</dbReference>
<dbReference type="Gene3D" id="3.40.190.10">
    <property type="entry name" value="Periplasmic binding protein-like II"/>
    <property type="match status" value="1"/>
</dbReference>
<dbReference type="Gene3D" id="3.10.105.10">
    <property type="entry name" value="Dipeptide-binding Protein, Domain 3"/>
    <property type="match status" value="1"/>
</dbReference>
<dbReference type="PANTHER" id="PTHR30290">
    <property type="entry name" value="PERIPLASMIC BINDING COMPONENT OF ABC TRANSPORTER"/>
    <property type="match status" value="1"/>
</dbReference>
<reference evidence="5 6" key="1">
    <citation type="submission" date="2018-06" db="EMBL/GenBank/DDBJ databases">
        <title>Genomic Encyclopedia of Type Strains, Phase IV (KMG-IV): sequencing the most valuable type-strain genomes for metagenomic binning, comparative biology and taxonomic classification.</title>
        <authorList>
            <person name="Goeker M."/>
        </authorList>
    </citation>
    <scope>NUCLEOTIDE SEQUENCE [LARGE SCALE GENOMIC DNA]</scope>
    <source>
        <strain evidence="5 6">DSM 22112</strain>
    </source>
</reference>
<dbReference type="InterPro" id="IPR030678">
    <property type="entry name" value="Peptide/Ni-bd"/>
</dbReference>
<dbReference type="RefSeq" id="WP_242981738.1">
    <property type="nucleotide sequence ID" value="NZ_QNRX01000010.1"/>
</dbReference>
<dbReference type="PIRSF" id="PIRSF002741">
    <property type="entry name" value="MppA"/>
    <property type="match status" value="1"/>
</dbReference>
<keyword evidence="2" id="KW-0813">Transport</keyword>
<feature type="domain" description="Solute-binding protein family 5" evidence="4">
    <location>
        <begin position="82"/>
        <end position="442"/>
    </location>
</feature>
<keyword evidence="6" id="KW-1185">Reference proteome</keyword>
<dbReference type="PROSITE" id="PS51257">
    <property type="entry name" value="PROKAR_LIPOPROTEIN"/>
    <property type="match status" value="1"/>
</dbReference>
<keyword evidence="3" id="KW-0732">Signal</keyword>
<gene>
    <name evidence="5" type="ORF">DES36_11032</name>
</gene>
<dbReference type="GO" id="GO:0015833">
    <property type="term" value="P:peptide transport"/>
    <property type="evidence" value="ECO:0007669"/>
    <property type="project" value="TreeGrafter"/>
</dbReference>
<dbReference type="InterPro" id="IPR039424">
    <property type="entry name" value="SBP_5"/>
</dbReference>
<dbReference type="PANTHER" id="PTHR30290:SF9">
    <property type="entry name" value="OLIGOPEPTIDE-BINDING PROTEIN APPA"/>
    <property type="match status" value="1"/>
</dbReference>
<dbReference type="AlphaFoldDB" id="A0A366I4X5"/>
<dbReference type="Pfam" id="PF00496">
    <property type="entry name" value="SBP_bac_5"/>
    <property type="match status" value="1"/>
</dbReference>
<protein>
    <submittedName>
        <fullName evidence="5">Peptide/nickel transport system substrate-binding protein</fullName>
    </submittedName>
</protein>
<dbReference type="GO" id="GO:0042597">
    <property type="term" value="C:periplasmic space"/>
    <property type="evidence" value="ECO:0007669"/>
    <property type="project" value="UniProtKB-ARBA"/>
</dbReference>